<dbReference type="AlphaFoldDB" id="A0A934W846"/>
<gene>
    <name evidence="2" type="ORF">JJB74_21170</name>
</gene>
<evidence type="ECO:0000313" key="2">
    <source>
        <dbReference type="EMBL" id="MBK4737140.1"/>
    </source>
</evidence>
<keyword evidence="3" id="KW-1185">Reference proteome</keyword>
<evidence type="ECO:0000313" key="3">
    <source>
        <dbReference type="Proteomes" id="UP000622890"/>
    </source>
</evidence>
<feature type="region of interest" description="Disordered" evidence="1">
    <location>
        <begin position="65"/>
        <end position="84"/>
    </location>
</feature>
<protein>
    <submittedName>
        <fullName evidence="2">Uncharacterized protein</fullName>
    </submittedName>
</protein>
<accession>A0A934W846</accession>
<reference evidence="2" key="1">
    <citation type="submission" date="2021-01" db="EMBL/GenBank/DDBJ databases">
        <title>Genome sequence of strain Noviherbaspirillum sp. DKR-6.</title>
        <authorList>
            <person name="Chaudhary D.K."/>
        </authorList>
    </citation>
    <scope>NUCLEOTIDE SEQUENCE</scope>
    <source>
        <strain evidence="2">DKR-6</strain>
    </source>
</reference>
<dbReference type="RefSeq" id="WP_200595189.1">
    <property type="nucleotide sequence ID" value="NZ_JAEPBG010000010.1"/>
</dbReference>
<proteinExistence type="predicted"/>
<evidence type="ECO:0000256" key="1">
    <source>
        <dbReference type="SAM" id="MobiDB-lite"/>
    </source>
</evidence>
<dbReference type="EMBL" id="JAEPBG010000010">
    <property type="protein sequence ID" value="MBK4737140.1"/>
    <property type="molecule type" value="Genomic_DNA"/>
</dbReference>
<dbReference type="Proteomes" id="UP000622890">
    <property type="component" value="Unassembled WGS sequence"/>
</dbReference>
<sequence length="84" mass="9781">MKADWRAMNGHACVIKHRFGKGFLKSTTTVDFVERDMRTVRKTMTLTDEPNQRIEAHLKAEHYSRGSKHTRDLIRRGASRTLPE</sequence>
<comment type="caution">
    <text evidence="2">The sequence shown here is derived from an EMBL/GenBank/DDBJ whole genome shotgun (WGS) entry which is preliminary data.</text>
</comment>
<organism evidence="2 3">
    <name type="scientific">Noviherbaspirillum pedocola</name>
    <dbReference type="NCBI Taxonomy" id="2801341"/>
    <lineage>
        <taxon>Bacteria</taxon>
        <taxon>Pseudomonadati</taxon>
        <taxon>Pseudomonadota</taxon>
        <taxon>Betaproteobacteria</taxon>
        <taxon>Burkholderiales</taxon>
        <taxon>Oxalobacteraceae</taxon>
        <taxon>Noviherbaspirillum</taxon>
    </lineage>
</organism>
<name>A0A934W846_9BURK</name>
<feature type="compositionally biased region" description="Basic and acidic residues" evidence="1">
    <location>
        <begin position="65"/>
        <end position="75"/>
    </location>
</feature>